<reference evidence="4" key="1">
    <citation type="submission" date="2020-02" db="EMBL/GenBank/DDBJ databases">
        <authorList>
            <person name="Meier V. D."/>
        </authorList>
    </citation>
    <scope>NUCLEOTIDE SEQUENCE</scope>
    <source>
        <strain evidence="4">AVDCRST_MAG56</strain>
    </source>
</reference>
<evidence type="ECO:0000256" key="1">
    <source>
        <dbReference type="ARBA" id="ARBA00022729"/>
    </source>
</evidence>
<dbReference type="InterPro" id="IPR013784">
    <property type="entry name" value="Carb-bd-like_fold"/>
</dbReference>
<dbReference type="InterPro" id="IPR032812">
    <property type="entry name" value="SbsA_Ig"/>
</dbReference>
<feature type="chain" id="PRO_5026856237" description="SbsA Ig-like domain-containing protein" evidence="2">
    <location>
        <begin position="23"/>
        <end position="544"/>
    </location>
</feature>
<dbReference type="GO" id="GO:0030246">
    <property type="term" value="F:carbohydrate binding"/>
    <property type="evidence" value="ECO:0007669"/>
    <property type="project" value="InterPro"/>
</dbReference>
<evidence type="ECO:0000259" key="3">
    <source>
        <dbReference type="Pfam" id="PF13205"/>
    </source>
</evidence>
<dbReference type="Gene3D" id="2.60.40.1120">
    <property type="entry name" value="Carboxypeptidase-like, regulatory domain"/>
    <property type="match status" value="1"/>
</dbReference>
<feature type="domain" description="SbsA Ig-like" evidence="3">
    <location>
        <begin position="33"/>
        <end position="132"/>
    </location>
</feature>
<protein>
    <recommendedName>
        <fullName evidence="3">SbsA Ig-like domain-containing protein</fullName>
    </recommendedName>
</protein>
<feature type="signal peptide" evidence="2">
    <location>
        <begin position="1"/>
        <end position="22"/>
    </location>
</feature>
<dbReference type="AlphaFoldDB" id="A0A6J4L1D2"/>
<dbReference type="Pfam" id="PF13205">
    <property type="entry name" value="Big_5"/>
    <property type="match status" value="1"/>
</dbReference>
<dbReference type="EMBL" id="CADCTQ010000566">
    <property type="protein sequence ID" value="CAA9319514.1"/>
    <property type="molecule type" value="Genomic_DNA"/>
</dbReference>
<organism evidence="4">
    <name type="scientific">uncultured Cytophagales bacterium</name>
    <dbReference type="NCBI Taxonomy" id="158755"/>
    <lineage>
        <taxon>Bacteria</taxon>
        <taxon>Pseudomonadati</taxon>
        <taxon>Bacteroidota</taxon>
        <taxon>Sphingobacteriia</taxon>
        <taxon>Sphingobacteriales</taxon>
        <taxon>environmental samples</taxon>
    </lineage>
</organism>
<name>A0A6J4L1D2_9SPHI</name>
<accession>A0A6J4L1D2</accession>
<keyword evidence="1 2" id="KW-0732">Signal</keyword>
<dbReference type="SUPFAM" id="SSF49452">
    <property type="entry name" value="Starch-binding domain-like"/>
    <property type="match status" value="1"/>
</dbReference>
<proteinExistence type="predicted"/>
<sequence length="544" mass="61004">MRNHIVVTVLAVLVALLLKACANVSSPTGGKKDETPPQVVRTLPEDKSRNFKGQTLEMVFDEFIQVDNLKQELLITPDIEGNYEFKPIKNGLRLVFDKPFLPNTTYTFNFRAAIKDVTEKNVAENAKLVFSTGAQLDTLAISGRVTELLGGKPLQNAVVSLYRTSDTLDILKHKPFYFTKTDKEGNYLLENVKQDAYRVYALEDRNNNLRYDSQTAQNEQVAFRTEPLALDSSYSKVNFALSRMDALAPKISDRNPSTGFFELGFDEGLQSVTVALDNAAGNAVFNLIEKGKTVRIYNTANRTDSIPVQVTAVDSMGNQSQQNVKIKFDEVTNKNRPPAKEKFDTKTDPADGQKVLRDFVYELQFNKPIVTADLAKVQLLADTVTAIPLDPARELVWNPYRTALRLNKKLDVRKGVRVIIPKGTFFSVEGDTASQVKTTHELKDPENYGSIAGRVNTNAPNVIIQLLNSGTSEVTAEVRNQYTYKFNYLDAGDYLIRVIVDDNNNGKWDQGNFADHRQPEAIFFGPNVIKLKENWELTDQNISL</sequence>
<evidence type="ECO:0000313" key="4">
    <source>
        <dbReference type="EMBL" id="CAA9319514.1"/>
    </source>
</evidence>
<gene>
    <name evidence="4" type="ORF">AVDCRST_MAG56-6823</name>
</gene>
<evidence type="ECO:0000256" key="2">
    <source>
        <dbReference type="SAM" id="SignalP"/>
    </source>
</evidence>